<dbReference type="InterPro" id="IPR029068">
    <property type="entry name" value="Glyas_Bleomycin-R_OHBP_Dase"/>
</dbReference>
<accession>A0ABZ1MEV7</accession>
<proteinExistence type="predicted"/>
<dbReference type="RefSeq" id="WP_267944485.1">
    <property type="nucleotide sequence ID" value="NZ_BMUK01000031.1"/>
</dbReference>
<dbReference type="Pfam" id="PF18029">
    <property type="entry name" value="Glyoxalase_6"/>
    <property type="match status" value="1"/>
</dbReference>
<dbReference type="Proteomes" id="UP001621512">
    <property type="component" value="Chromosome"/>
</dbReference>
<sequence>MTSLVHHITIHCADPYRLAQFWAEVLDGSLAEDVLPGDPKPW</sequence>
<dbReference type="SUPFAM" id="SSF54593">
    <property type="entry name" value="Glyoxalase/Bleomycin resistance protein/Dihydroxybiphenyl dioxygenase"/>
    <property type="match status" value="1"/>
</dbReference>
<gene>
    <name evidence="2" type="ORF">OHU35_10550</name>
</gene>
<evidence type="ECO:0000259" key="1">
    <source>
        <dbReference type="Pfam" id="PF18029"/>
    </source>
</evidence>
<dbReference type="Gene3D" id="3.10.180.10">
    <property type="entry name" value="2,3-Dihydroxybiphenyl 1,2-Dioxygenase, domain 1"/>
    <property type="match status" value="1"/>
</dbReference>
<evidence type="ECO:0000313" key="3">
    <source>
        <dbReference type="Proteomes" id="UP001621512"/>
    </source>
</evidence>
<name>A0ABZ1MEV7_STREF</name>
<feature type="domain" description="Glyoxalase-like" evidence="1">
    <location>
        <begin position="7"/>
        <end position="34"/>
    </location>
</feature>
<organism evidence="2 3">
    <name type="scientific">Streptomyces purpurascens</name>
    <dbReference type="NCBI Taxonomy" id="1924"/>
    <lineage>
        <taxon>Bacteria</taxon>
        <taxon>Bacillati</taxon>
        <taxon>Actinomycetota</taxon>
        <taxon>Actinomycetes</taxon>
        <taxon>Kitasatosporales</taxon>
        <taxon>Streptomycetaceae</taxon>
        <taxon>Streptomyces</taxon>
    </lineage>
</organism>
<protein>
    <recommendedName>
        <fullName evidence="1">Glyoxalase-like domain-containing protein</fullName>
    </recommendedName>
</protein>
<evidence type="ECO:0000313" key="2">
    <source>
        <dbReference type="EMBL" id="WTW26447.1"/>
    </source>
</evidence>
<dbReference type="InterPro" id="IPR041581">
    <property type="entry name" value="Glyoxalase_6"/>
</dbReference>
<reference evidence="2 3" key="1">
    <citation type="submission" date="2022-10" db="EMBL/GenBank/DDBJ databases">
        <title>The complete genomes of actinobacterial strains from the NBC collection.</title>
        <authorList>
            <person name="Joergensen T.S."/>
            <person name="Alvarez Arevalo M."/>
            <person name="Sterndorff E.B."/>
            <person name="Faurdal D."/>
            <person name="Vuksanovic O."/>
            <person name="Mourched A.-S."/>
            <person name="Charusanti P."/>
            <person name="Shaw S."/>
            <person name="Blin K."/>
            <person name="Weber T."/>
        </authorList>
    </citation>
    <scope>NUCLEOTIDE SEQUENCE [LARGE SCALE GENOMIC DNA]</scope>
    <source>
        <strain evidence="2 3">NBC_00017</strain>
    </source>
</reference>
<keyword evidence="3" id="KW-1185">Reference proteome</keyword>
<dbReference type="EMBL" id="CP108341">
    <property type="protein sequence ID" value="WTW26447.1"/>
    <property type="molecule type" value="Genomic_DNA"/>
</dbReference>